<evidence type="ECO:0000256" key="6">
    <source>
        <dbReference type="ARBA" id="ARBA00022801"/>
    </source>
</evidence>
<organism evidence="10 11">
    <name type="scientific">Mytilus coruscus</name>
    <name type="common">Sea mussel</name>
    <dbReference type="NCBI Taxonomy" id="42192"/>
    <lineage>
        <taxon>Eukaryota</taxon>
        <taxon>Metazoa</taxon>
        <taxon>Spiralia</taxon>
        <taxon>Lophotrochozoa</taxon>
        <taxon>Mollusca</taxon>
        <taxon>Bivalvia</taxon>
        <taxon>Autobranchia</taxon>
        <taxon>Pteriomorphia</taxon>
        <taxon>Mytilida</taxon>
        <taxon>Mytiloidea</taxon>
        <taxon>Mytilidae</taxon>
        <taxon>Mytilinae</taxon>
        <taxon>Mytilus</taxon>
    </lineage>
</organism>
<dbReference type="Gene3D" id="1.10.340.70">
    <property type="match status" value="1"/>
</dbReference>
<dbReference type="SUPFAM" id="SSF56672">
    <property type="entry name" value="DNA/RNA polymerases"/>
    <property type="match status" value="1"/>
</dbReference>
<dbReference type="InterPro" id="IPR050951">
    <property type="entry name" value="Retrovirus_Pol_polyprotein"/>
</dbReference>
<protein>
    <recommendedName>
        <fullName evidence="1">RNA-directed DNA polymerase</fullName>
        <ecNumber evidence="1">2.7.7.49</ecNumber>
    </recommendedName>
</protein>
<keyword evidence="3" id="KW-0548">Nucleotidyltransferase</keyword>
<dbReference type="PANTHER" id="PTHR37984:SF5">
    <property type="entry name" value="PROTEIN NYNRIN-LIKE"/>
    <property type="match status" value="1"/>
</dbReference>
<dbReference type="PROSITE" id="PS50878">
    <property type="entry name" value="RT_POL"/>
    <property type="match status" value="1"/>
</dbReference>
<evidence type="ECO:0000256" key="4">
    <source>
        <dbReference type="ARBA" id="ARBA00022722"/>
    </source>
</evidence>
<keyword evidence="5" id="KW-0255">Endonuclease</keyword>
<dbReference type="Pfam" id="PF00078">
    <property type="entry name" value="RVT_1"/>
    <property type="match status" value="1"/>
</dbReference>
<dbReference type="GO" id="GO:0016787">
    <property type="term" value="F:hydrolase activity"/>
    <property type="evidence" value="ECO:0007669"/>
    <property type="project" value="UniProtKB-KW"/>
</dbReference>
<keyword evidence="11" id="KW-1185">Reference proteome</keyword>
<gene>
    <name evidence="10" type="ORF">MCOR_14930</name>
</gene>
<evidence type="ECO:0000313" key="11">
    <source>
        <dbReference type="Proteomes" id="UP000507470"/>
    </source>
</evidence>
<dbReference type="Gene3D" id="3.10.10.10">
    <property type="entry name" value="HIV Type 1 Reverse Transcriptase, subunit A, domain 1"/>
    <property type="match status" value="1"/>
</dbReference>
<evidence type="ECO:0000259" key="9">
    <source>
        <dbReference type="PROSITE" id="PS50878"/>
    </source>
</evidence>
<keyword evidence="7" id="KW-0695">RNA-directed DNA polymerase</keyword>
<name>A0A6J8B862_MYTCO</name>
<accession>A0A6J8B862</accession>
<dbReference type="InterPro" id="IPR041588">
    <property type="entry name" value="Integrase_H2C2"/>
</dbReference>
<dbReference type="EMBL" id="CACVKT020002592">
    <property type="protein sequence ID" value="CAC5378789.1"/>
    <property type="molecule type" value="Genomic_DNA"/>
</dbReference>
<dbReference type="InterPro" id="IPR021109">
    <property type="entry name" value="Peptidase_aspartic_dom_sf"/>
</dbReference>
<dbReference type="Gene3D" id="2.40.70.10">
    <property type="entry name" value="Acid Proteases"/>
    <property type="match status" value="1"/>
</dbReference>
<keyword evidence="2" id="KW-0808">Transferase</keyword>
<dbReference type="EC" id="2.7.7.49" evidence="1"/>
<dbReference type="InterPro" id="IPR043128">
    <property type="entry name" value="Rev_trsase/Diguanyl_cyclase"/>
</dbReference>
<reference evidence="10 11" key="1">
    <citation type="submission" date="2020-06" db="EMBL/GenBank/DDBJ databases">
        <authorList>
            <person name="Li R."/>
            <person name="Bekaert M."/>
        </authorList>
    </citation>
    <scope>NUCLEOTIDE SEQUENCE [LARGE SCALE GENOMIC DNA]</scope>
    <source>
        <strain evidence="11">wild</strain>
    </source>
</reference>
<dbReference type="Pfam" id="PF17917">
    <property type="entry name" value="RT_RNaseH"/>
    <property type="match status" value="1"/>
</dbReference>
<dbReference type="AlphaFoldDB" id="A0A6J8B862"/>
<evidence type="ECO:0000256" key="1">
    <source>
        <dbReference type="ARBA" id="ARBA00012493"/>
    </source>
</evidence>
<dbReference type="Proteomes" id="UP000507470">
    <property type="component" value="Unassembled WGS sequence"/>
</dbReference>
<evidence type="ECO:0000256" key="2">
    <source>
        <dbReference type="ARBA" id="ARBA00022679"/>
    </source>
</evidence>
<evidence type="ECO:0000313" key="10">
    <source>
        <dbReference type="EMBL" id="CAC5378789.1"/>
    </source>
</evidence>
<keyword evidence="8" id="KW-0175">Coiled coil</keyword>
<dbReference type="GO" id="GO:0003964">
    <property type="term" value="F:RNA-directed DNA polymerase activity"/>
    <property type="evidence" value="ECO:0007669"/>
    <property type="project" value="UniProtKB-KW"/>
</dbReference>
<evidence type="ECO:0000256" key="5">
    <source>
        <dbReference type="ARBA" id="ARBA00022759"/>
    </source>
</evidence>
<evidence type="ECO:0000256" key="8">
    <source>
        <dbReference type="SAM" id="Coils"/>
    </source>
</evidence>
<feature type="coiled-coil region" evidence="8">
    <location>
        <begin position="621"/>
        <end position="648"/>
    </location>
</feature>
<keyword evidence="6" id="KW-0378">Hydrolase</keyword>
<dbReference type="Gene3D" id="3.30.70.270">
    <property type="match status" value="1"/>
</dbReference>
<dbReference type="PANTHER" id="PTHR37984">
    <property type="entry name" value="PROTEIN CBG26694"/>
    <property type="match status" value="1"/>
</dbReference>
<sequence length="780" mass="89742">MPLNRPTNYLLRSARSTEFTNTTLEPIREETIHQEVQIEIHQKEQQVMNNIPVANNDVNLSSVLVKPNRYNIGCTKPDIWLKQFNRWKRLQNLSNEQACNAISFYLEGSSKLWYEGITDEIQNDFDALQNALIERFKNAYEDDDILLAQLPTEKAVEYLDRLQIKERHQYSPGHLLIRIAKKGLKSSLRSIIIQRDPKTLEELKTAAIIAEKCSQEKSQEDSQVNAISNNDFQMLNDTIKALSKKVENGLVIDYSFLIIYDMQHPLILGDDFLLANKANIHYPTRTLYLHEGTIQIALISTKQVNTARNFKTVSVPGLNMCEIPVIIPKHYLNKPVILEPHDYLDKHQLMGACCSVQATRLSTSPYNSAVVLVKKKDNSFRMTIDYSKINAVSEATFYTPPNLNGVFGALGAVKPKKWSSLDCANGYWQIGLHPNSRHKSAFVTHNGVYEWNRMPFWLKISGFTFQMVVSQVLQGLNWKHVLVYVDDILIFSKNFEDHLTHLTQVFTPILAFPDLAKPFTLTCDALGSAIGYILGQVDDNKRERVISFGGRALKNEEKNWTISEKECLAVLEGIKHNNVYLSNHKFKVFTYHKALIWLHKTKDTNAKLGRWLCNYKTMISKSSIRKEIAKLQRQCSKLSDLIKFLETGKLPDDEKKAKTVYFDKDNYRLGQHGELIHQWWPRKKGVPRAENMIEQLVLPKILREDALLSFHDCKAGDGHTGIKKTYAALHLKYFWPGMYQQVYSQYVTSCDECQRAKRPAHKQPAPLMWLIPLIDGIWIF</sequence>
<keyword evidence="4" id="KW-0540">Nuclease</keyword>
<dbReference type="CDD" id="cd09274">
    <property type="entry name" value="RNase_HI_RT_Ty3"/>
    <property type="match status" value="1"/>
</dbReference>
<dbReference type="FunFam" id="1.10.340.70:FF:000001">
    <property type="entry name" value="Retrovirus-related Pol polyprotein from transposon gypsy-like Protein"/>
    <property type="match status" value="1"/>
</dbReference>
<dbReference type="CDD" id="cd01647">
    <property type="entry name" value="RT_LTR"/>
    <property type="match status" value="1"/>
</dbReference>
<dbReference type="Pfam" id="PF17921">
    <property type="entry name" value="Integrase_H2C2"/>
    <property type="match status" value="1"/>
</dbReference>
<dbReference type="InterPro" id="IPR041373">
    <property type="entry name" value="RT_RNaseH"/>
</dbReference>
<evidence type="ECO:0000256" key="7">
    <source>
        <dbReference type="ARBA" id="ARBA00022918"/>
    </source>
</evidence>
<proteinExistence type="predicted"/>
<feature type="domain" description="Reverse transcriptase" evidence="9">
    <location>
        <begin position="354"/>
        <end position="553"/>
    </location>
</feature>
<dbReference type="InterPro" id="IPR043502">
    <property type="entry name" value="DNA/RNA_pol_sf"/>
</dbReference>
<dbReference type="InterPro" id="IPR000477">
    <property type="entry name" value="RT_dom"/>
</dbReference>
<evidence type="ECO:0000256" key="3">
    <source>
        <dbReference type="ARBA" id="ARBA00022695"/>
    </source>
</evidence>
<dbReference type="GO" id="GO:0004519">
    <property type="term" value="F:endonuclease activity"/>
    <property type="evidence" value="ECO:0007669"/>
    <property type="project" value="UniProtKB-KW"/>
</dbReference>